<accession>A0A3S1AQ08</accession>
<keyword evidence="2" id="KW-1185">Reference proteome</keyword>
<reference evidence="1" key="2">
    <citation type="journal article" date="2019" name="Genome Biol. Evol.">
        <title>Day and night: Metabolic profiles and evolutionary relationships of six axenic non-marine cyanobacteria.</title>
        <authorList>
            <person name="Will S.E."/>
            <person name="Henke P."/>
            <person name="Boedeker C."/>
            <person name="Huang S."/>
            <person name="Brinkmann H."/>
            <person name="Rohde M."/>
            <person name="Jarek M."/>
            <person name="Friedl T."/>
            <person name="Seufert S."/>
            <person name="Schumacher M."/>
            <person name="Overmann J."/>
            <person name="Neumann-Schaal M."/>
            <person name="Petersen J."/>
        </authorList>
    </citation>
    <scope>NUCLEOTIDE SEQUENCE [LARGE SCALE GENOMIC DNA]</scope>
    <source>
        <strain evidence="1">PCC 7102</strain>
    </source>
</reference>
<comment type="caution">
    <text evidence="1">The sequence shown here is derived from an EMBL/GenBank/DDBJ whole genome shotgun (WGS) entry which is preliminary data.</text>
</comment>
<evidence type="ECO:0000313" key="1">
    <source>
        <dbReference type="EMBL" id="RUT06592.1"/>
    </source>
</evidence>
<name>A0A3S1AQ08_9CYAN</name>
<organism evidence="1 2">
    <name type="scientific">Dulcicalothrix desertica PCC 7102</name>
    <dbReference type="NCBI Taxonomy" id="232991"/>
    <lineage>
        <taxon>Bacteria</taxon>
        <taxon>Bacillati</taxon>
        <taxon>Cyanobacteriota</taxon>
        <taxon>Cyanophyceae</taxon>
        <taxon>Nostocales</taxon>
        <taxon>Calotrichaceae</taxon>
        <taxon>Dulcicalothrix</taxon>
    </lineage>
</organism>
<dbReference type="Proteomes" id="UP000271624">
    <property type="component" value="Unassembled WGS sequence"/>
</dbReference>
<sequence>MYKYKNLKYCNRKKSNNTTAIDTVIKICWFSILNNKRVLGRAGMPVPQVHKMVNLIFLTTS</sequence>
<protein>
    <submittedName>
        <fullName evidence="1">Uncharacterized protein</fullName>
    </submittedName>
</protein>
<dbReference type="EMBL" id="RSCL01000006">
    <property type="protein sequence ID" value="RUT06592.1"/>
    <property type="molecule type" value="Genomic_DNA"/>
</dbReference>
<proteinExistence type="predicted"/>
<dbReference type="AlphaFoldDB" id="A0A3S1AQ08"/>
<gene>
    <name evidence="1" type="ORF">DSM106972_028490</name>
</gene>
<evidence type="ECO:0000313" key="2">
    <source>
        <dbReference type="Proteomes" id="UP000271624"/>
    </source>
</evidence>
<reference evidence="1" key="1">
    <citation type="submission" date="2018-12" db="EMBL/GenBank/DDBJ databases">
        <authorList>
            <person name="Will S."/>
            <person name="Neumann-Schaal M."/>
            <person name="Henke P."/>
        </authorList>
    </citation>
    <scope>NUCLEOTIDE SEQUENCE</scope>
    <source>
        <strain evidence="1">PCC 7102</strain>
    </source>
</reference>